<proteinExistence type="predicted"/>
<dbReference type="CDD" id="cd16282">
    <property type="entry name" value="metallo-hydrolase-like_MBL-fold"/>
    <property type="match status" value="1"/>
</dbReference>
<dbReference type="PROSITE" id="PS51318">
    <property type="entry name" value="TAT"/>
    <property type="match status" value="1"/>
</dbReference>
<organism evidence="2 3">
    <name type="scientific">Ottowia thiooxydans</name>
    <dbReference type="NCBI Taxonomy" id="219182"/>
    <lineage>
        <taxon>Bacteria</taxon>
        <taxon>Pseudomonadati</taxon>
        <taxon>Pseudomonadota</taxon>
        <taxon>Betaproteobacteria</taxon>
        <taxon>Burkholderiales</taxon>
        <taxon>Comamonadaceae</taxon>
        <taxon>Ottowia</taxon>
    </lineage>
</organism>
<name>A0ABV2QDK1_9BURK</name>
<evidence type="ECO:0000313" key="3">
    <source>
        <dbReference type="Proteomes" id="UP001549320"/>
    </source>
</evidence>
<evidence type="ECO:0000313" key="2">
    <source>
        <dbReference type="EMBL" id="MET4579109.1"/>
    </source>
</evidence>
<evidence type="ECO:0000259" key="1">
    <source>
        <dbReference type="SMART" id="SM00849"/>
    </source>
</evidence>
<keyword evidence="3" id="KW-1185">Reference proteome</keyword>
<reference evidence="2 3" key="1">
    <citation type="submission" date="2024-06" db="EMBL/GenBank/DDBJ databases">
        <title>Sorghum-associated microbial communities from plants grown in Nebraska, USA.</title>
        <authorList>
            <person name="Schachtman D."/>
        </authorList>
    </citation>
    <scope>NUCLEOTIDE SEQUENCE [LARGE SCALE GENOMIC DNA]</scope>
    <source>
        <strain evidence="2 3">2709</strain>
    </source>
</reference>
<dbReference type="InterPro" id="IPR050855">
    <property type="entry name" value="NDM-1-like"/>
</dbReference>
<dbReference type="EMBL" id="JBEPSH010000008">
    <property type="protein sequence ID" value="MET4579109.1"/>
    <property type="molecule type" value="Genomic_DNA"/>
</dbReference>
<dbReference type="SUPFAM" id="SSF56281">
    <property type="entry name" value="Metallo-hydrolase/oxidoreductase"/>
    <property type="match status" value="1"/>
</dbReference>
<dbReference type="InterPro" id="IPR036866">
    <property type="entry name" value="RibonucZ/Hydroxyglut_hydro"/>
</dbReference>
<dbReference type="Pfam" id="PF00753">
    <property type="entry name" value="Lactamase_B"/>
    <property type="match status" value="1"/>
</dbReference>
<sequence>MGRKMAREMDRRQLLKRCACTALSAGMASAWVRYAEAASEPSAIAPMVPKEVVRNCWYVEGLSALGSPANQNFISNAGFIVTSAGVVVVDALGSPALAERLLGEIKKVTAQPVTHVVVTHYHADHVYGLQVFQALGARIIAHQAGREYLYSDTARLRLEASRDELAPWVDAKTKLVEATEWISAAQPLQVGDTRFLIQPVGPAHTPEDLALYVPDSKVLYAGDLVFRNRIPFVGQADSRNWIASLDRLLKFDAAVVVPGHGPASTQARQDMEMTRDYLVYLRKVMGAAAQDMTPFDEAYKAVDWTAFEHLPLFGAANRMNAYNTYLLMEHER</sequence>
<dbReference type="PANTHER" id="PTHR42951:SF20">
    <property type="entry name" value="BETA LACTAMASE"/>
    <property type="match status" value="1"/>
</dbReference>
<protein>
    <submittedName>
        <fullName evidence="2">Glyoxylase-like metal-dependent hydrolase (Beta-lactamase superfamily II)</fullName>
    </submittedName>
</protein>
<gene>
    <name evidence="2" type="ORF">ABIE13_004232</name>
</gene>
<dbReference type="NCBIfam" id="TIGR01409">
    <property type="entry name" value="TAT_signal_seq"/>
    <property type="match status" value="1"/>
</dbReference>
<feature type="domain" description="Metallo-beta-lactamase" evidence="1">
    <location>
        <begin position="74"/>
        <end position="260"/>
    </location>
</feature>
<comment type="caution">
    <text evidence="2">The sequence shown here is derived from an EMBL/GenBank/DDBJ whole genome shotgun (WGS) entry which is preliminary data.</text>
</comment>
<dbReference type="PANTHER" id="PTHR42951">
    <property type="entry name" value="METALLO-BETA-LACTAMASE DOMAIN-CONTAINING"/>
    <property type="match status" value="1"/>
</dbReference>
<dbReference type="InterPro" id="IPR006311">
    <property type="entry name" value="TAT_signal"/>
</dbReference>
<dbReference type="InterPro" id="IPR001279">
    <property type="entry name" value="Metallo-B-lactamas"/>
</dbReference>
<dbReference type="Gene3D" id="3.60.15.10">
    <property type="entry name" value="Ribonuclease Z/Hydroxyacylglutathione hydrolase-like"/>
    <property type="match status" value="1"/>
</dbReference>
<dbReference type="InterPro" id="IPR019546">
    <property type="entry name" value="TAT_signal_bac_arc"/>
</dbReference>
<dbReference type="SMART" id="SM00849">
    <property type="entry name" value="Lactamase_B"/>
    <property type="match status" value="1"/>
</dbReference>
<dbReference type="Proteomes" id="UP001549320">
    <property type="component" value="Unassembled WGS sequence"/>
</dbReference>
<accession>A0ABV2QDK1</accession>